<feature type="compositionally biased region" description="Basic residues" evidence="1">
    <location>
        <begin position="294"/>
        <end position="305"/>
    </location>
</feature>
<proteinExistence type="predicted"/>
<dbReference type="Proteomes" id="UP001215280">
    <property type="component" value="Unassembled WGS sequence"/>
</dbReference>
<evidence type="ECO:0000313" key="2">
    <source>
        <dbReference type="EMBL" id="KAJ7723188.1"/>
    </source>
</evidence>
<dbReference type="AlphaFoldDB" id="A0AAD7HLF5"/>
<evidence type="ECO:0000313" key="3">
    <source>
        <dbReference type="Proteomes" id="UP001215280"/>
    </source>
</evidence>
<dbReference type="EMBL" id="JARJLG010000250">
    <property type="protein sequence ID" value="KAJ7723188.1"/>
    <property type="molecule type" value="Genomic_DNA"/>
</dbReference>
<feature type="compositionally biased region" description="Acidic residues" evidence="1">
    <location>
        <begin position="309"/>
        <end position="323"/>
    </location>
</feature>
<protein>
    <submittedName>
        <fullName evidence="2">Uncharacterized protein</fullName>
    </submittedName>
</protein>
<gene>
    <name evidence="2" type="ORF">DFH07DRAFT_1005946</name>
</gene>
<keyword evidence="3" id="KW-1185">Reference proteome</keyword>
<reference evidence="2" key="1">
    <citation type="submission" date="2023-03" db="EMBL/GenBank/DDBJ databases">
        <title>Massive genome expansion in bonnet fungi (Mycena s.s.) driven by repeated elements and novel gene families across ecological guilds.</title>
        <authorList>
            <consortium name="Lawrence Berkeley National Laboratory"/>
            <person name="Harder C.B."/>
            <person name="Miyauchi S."/>
            <person name="Viragh M."/>
            <person name="Kuo A."/>
            <person name="Thoen E."/>
            <person name="Andreopoulos B."/>
            <person name="Lu D."/>
            <person name="Skrede I."/>
            <person name="Drula E."/>
            <person name="Henrissat B."/>
            <person name="Morin E."/>
            <person name="Kohler A."/>
            <person name="Barry K."/>
            <person name="LaButti K."/>
            <person name="Morin E."/>
            <person name="Salamov A."/>
            <person name="Lipzen A."/>
            <person name="Mereny Z."/>
            <person name="Hegedus B."/>
            <person name="Baldrian P."/>
            <person name="Stursova M."/>
            <person name="Weitz H."/>
            <person name="Taylor A."/>
            <person name="Grigoriev I.V."/>
            <person name="Nagy L.G."/>
            <person name="Martin F."/>
            <person name="Kauserud H."/>
        </authorList>
    </citation>
    <scope>NUCLEOTIDE SEQUENCE</scope>
    <source>
        <strain evidence="2">CBHHK188m</strain>
    </source>
</reference>
<feature type="compositionally biased region" description="Basic and acidic residues" evidence="1">
    <location>
        <begin position="335"/>
        <end position="344"/>
    </location>
</feature>
<feature type="compositionally biased region" description="Low complexity" evidence="1">
    <location>
        <begin position="15"/>
        <end position="39"/>
    </location>
</feature>
<organism evidence="2 3">
    <name type="scientific">Mycena maculata</name>
    <dbReference type="NCBI Taxonomy" id="230809"/>
    <lineage>
        <taxon>Eukaryota</taxon>
        <taxon>Fungi</taxon>
        <taxon>Dikarya</taxon>
        <taxon>Basidiomycota</taxon>
        <taxon>Agaricomycotina</taxon>
        <taxon>Agaricomycetes</taxon>
        <taxon>Agaricomycetidae</taxon>
        <taxon>Agaricales</taxon>
        <taxon>Marasmiineae</taxon>
        <taxon>Mycenaceae</taxon>
        <taxon>Mycena</taxon>
    </lineage>
</organism>
<comment type="caution">
    <text evidence="2">The sequence shown here is derived from an EMBL/GenBank/DDBJ whole genome shotgun (WGS) entry which is preliminary data.</text>
</comment>
<sequence>MPTLLERAALRRQQEQQNTPSQPPAQSSASSSLPNNPQLDSSPLNPFVNAPSYVLATRPGGSQARLRAFGDRALKRVKLEEESAAEFNRYLETTDPEERNTLQFMHTLALKDMLNKSVEERGQTWEPSAKLAKTIRKFIWALLLLPNIQYYSGTVESAVISAINARYAMKKAILASRNAKKIATRNIADLAADILRHCSDVKATRGLYMRLALLRQHTTQGHTPSEFWTKVDDELEELHNSGPVLFVESLDIAYSDDIQTYGDPATSNNRIGSDITESSPKYLQQLSSLAPKIQRSKKQGTKRRRQADPEEEEEGEGGGEEPETQQGPAQQEDFEPAHDGVDAT</sequence>
<feature type="region of interest" description="Disordered" evidence="1">
    <location>
        <begin position="1"/>
        <end position="45"/>
    </location>
</feature>
<accession>A0AAD7HLF5</accession>
<feature type="region of interest" description="Disordered" evidence="1">
    <location>
        <begin position="287"/>
        <end position="344"/>
    </location>
</feature>
<evidence type="ECO:0000256" key="1">
    <source>
        <dbReference type="SAM" id="MobiDB-lite"/>
    </source>
</evidence>
<name>A0AAD7HLF5_9AGAR</name>